<dbReference type="InterPro" id="IPR013096">
    <property type="entry name" value="Cupin_2"/>
</dbReference>
<comment type="caution">
    <text evidence="2">The sequence shown here is derived from an EMBL/GenBank/DDBJ whole genome shotgun (WGS) entry which is preliminary data.</text>
</comment>
<evidence type="ECO:0000313" key="3">
    <source>
        <dbReference type="Proteomes" id="UP000317421"/>
    </source>
</evidence>
<accession>A0A5C6AEP4</accession>
<evidence type="ECO:0000259" key="1">
    <source>
        <dbReference type="Pfam" id="PF07883"/>
    </source>
</evidence>
<proteinExistence type="predicted"/>
<dbReference type="InterPro" id="IPR014710">
    <property type="entry name" value="RmlC-like_jellyroll"/>
</dbReference>
<dbReference type="PANTHER" id="PTHR34571:SF1">
    <property type="entry name" value="(S)-UREIDOGLYCINE AMINOHYDROLASE"/>
    <property type="match status" value="1"/>
</dbReference>
<dbReference type="NCBIfam" id="TIGR03214">
    <property type="entry name" value="ura-cupin"/>
    <property type="match status" value="1"/>
</dbReference>
<evidence type="ECO:0000313" key="2">
    <source>
        <dbReference type="EMBL" id="TWT97896.1"/>
    </source>
</evidence>
<feature type="domain" description="Cupin type-2" evidence="1">
    <location>
        <begin position="171"/>
        <end position="237"/>
    </location>
</feature>
<dbReference type="PANTHER" id="PTHR34571">
    <property type="entry name" value="(S)-UREIDOGLYCINE AMINOHYDROLASE"/>
    <property type="match status" value="1"/>
</dbReference>
<organism evidence="2 3">
    <name type="scientific">Botrimarina colliarenosi</name>
    <dbReference type="NCBI Taxonomy" id="2528001"/>
    <lineage>
        <taxon>Bacteria</taxon>
        <taxon>Pseudomonadati</taxon>
        <taxon>Planctomycetota</taxon>
        <taxon>Planctomycetia</taxon>
        <taxon>Pirellulales</taxon>
        <taxon>Lacipirellulaceae</taxon>
        <taxon>Botrimarina</taxon>
    </lineage>
</organism>
<dbReference type="Proteomes" id="UP000317421">
    <property type="component" value="Unassembled WGS sequence"/>
</dbReference>
<gene>
    <name evidence="2" type="ORF">Pla108_20500</name>
</gene>
<dbReference type="EMBL" id="SJPR01000002">
    <property type="protein sequence ID" value="TWT97896.1"/>
    <property type="molecule type" value="Genomic_DNA"/>
</dbReference>
<dbReference type="CDD" id="cd02212">
    <property type="entry name" value="cupin_UGlyAH_C"/>
    <property type="match status" value="1"/>
</dbReference>
<dbReference type="AlphaFoldDB" id="A0A5C6AEP4"/>
<dbReference type="GO" id="GO:0071522">
    <property type="term" value="F:ureidoglycine aminohydrolase activity"/>
    <property type="evidence" value="ECO:0007669"/>
    <property type="project" value="InterPro"/>
</dbReference>
<dbReference type="InterPro" id="IPR011051">
    <property type="entry name" value="RmlC_Cupin_sf"/>
</dbReference>
<keyword evidence="3" id="KW-1185">Reference proteome</keyword>
<dbReference type="SUPFAM" id="SSF51182">
    <property type="entry name" value="RmlC-like cupins"/>
    <property type="match status" value="1"/>
</dbReference>
<dbReference type="InterPro" id="IPR044697">
    <property type="entry name" value="UGlyAH_cupin_C"/>
</dbReference>
<dbReference type="RefSeq" id="WP_146444789.1">
    <property type="nucleotide sequence ID" value="NZ_SJPR01000002.1"/>
</dbReference>
<protein>
    <recommendedName>
        <fullName evidence="1">Cupin type-2 domain-containing protein</fullName>
    </recommendedName>
</protein>
<reference evidence="2 3" key="1">
    <citation type="submission" date="2019-02" db="EMBL/GenBank/DDBJ databases">
        <title>Deep-cultivation of Planctomycetes and their phenomic and genomic characterization uncovers novel biology.</title>
        <authorList>
            <person name="Wiegand S."/>
            <person name="Jogler M."/>
            <person name="Boedeker C."/>
            <person name="Pinto D."/>
            <person name="Vollmers J."/>
            <person name="Rivas-Marin E."/>
            <person name="Kohn T."/>
            <person name="Peeters S.H."/>
            <person name="Heuer A."/>
            <person name="Rast P."/>
            <person name="Oberbeckmann S."/>
            <person name="Bunk B."/>
            <person name="Jeske O."/>
            <person name="Meyerdierks A."/>
            <person name="Storesund J.E."/>
            <person name="Kallscheuer N."/>
            <person name="Luecker S."/>
            <person name="Lage O.M."/>
            <person name="Pohl T."/>
            <person name="Merkel B.J."/>
            <person name="Hornburger P."/>
            <person name="Mueller R.-W."/>
            <person name="Bruemmer F."/>
            <person name="Labrenz M."/>
            <person name="Spormann A.M."/>
            <person name="Op Den Camp H."/>
            <person name="Overmann J."/>
            <person name="Amann R."/>
            <person name="Jetten M.S.M."/>
            <person name="Mascher T."/>
            <person name="Medema M.H."/>
            <person name="Devos D.P."/>
            <person name="Kaster A.-K."/>
            <person name="Ovreas L."/>
            <person name="Rohde M."/>
            <person name="Galperin M.Y."/>
            <person name="Jogler C."/>
        </authorList>
    </citation>
    <scope>NUCLEOTIDE SEQUENCE [LARGE SCALE GENOMIC DNA]</scope>
    <source>
        <strain evidence="2 3">Pla108</strain>
    </source>
</reference>
<dbReference type="OrthoDB" id="9814939at2"/>
<sequence length="251" mass="27181">MSGPFGETRTRVEWNHALIAADGHVPGLPPGWGTARGVVLISPAMRGGAGGPRFCQYLVEGGDGCVCHGPAEDVQRLVYVLAGTAELEGDTLAADDFVYFPPGDEHTLSAPDGARLLVFDKPYEPVEGLDPPARRTGSLADAPTEPFLGDSDAMLATLLPIEPAFDMAVNVFTYQSGAALPFVETHVMEHGLYMRSGQGVYRLGEKWYPVQEGDTIWMASYCPQWFVAMGKSPASYIYYKDIHRDPLDLSV</sequence>
<dbReference type="Gene3D" id="2.60.120.10">
    <property type="entry name" value="Jelly Rolls"/>
    <property type="match status" value="1"/>
</dbReference>
<dbReference type="Pfam" id="PF07883">
    <property type="entry name" value="Cupin_2"/>
    <property type="match status" value="1"/>
</dbReference>
<dbReference type="InterPro" id="IPR017627">
    <property type="entry name" value="UGHY"/>
</dbReference>
<name>A0A5C6AEP4_9BACT</name>